<dbReference type="STRING" id="747676.F4RHY5"/>
<dbReference type="SUPFAM" id="SSF52540">
    <property type="entry name" value="P-loop containing nucleoside triphosphate hydrolases"/>
    <property type="match status" value="2"/>
</dbReference>
<dbReference type="OrthoDB" id="2187at2759"/>
<evidence type="ECO:0000256" key="9">
    <source>
        <dbReference type="ARBA" id="ARBA00023136"/>
    </source>
</evidence>
<dbReference type="Gene3D" id="3.10.330.10">
    <property type="match status" value="1"/>
</dbReference>
<evidence type="ECO:0000256" key="10">
    <source>
        <dbReference type="ARBA" id="ARBA00032509"/>
    </source>
</evidence>
<evidence type="ECO:0000256" key="3">
    <source>
        <dbReference type="ARBA" id="ARBA00022448"/>
    </source>
</evidence>
<feature type="compositionally biased region" description="Polar residues" evidence="13">
    <location>
        <begin position="333"/>
        <end position="349"/>
    </location>
</feature>
<evidence type="ECO:0000313" key="16">
    <source>
        <dbReference type="Proteomes" id="UP000001072"/>
    </source>
</evidence>
<evidence type="ECO:0000256" key="5">
    <source>
        <dbReference type="ARBA" id="ARBA00022741"/>
    </source>
</evidence>
<dbReference type="CDD" id="cd19526">
    <property type="entry name" value="RecA-like_PEX1_r2"/>
    <property type="match status" value="1"/>
</dbReference>
<protein>
    <recommendedName>
        <fullName evidence="11">Peroxisomal ATPase PEX1</fullName>
    </recommendedName>
    <alternativeName>
        <fullName evidence="10">Peroxin-1</fullName>
    </alternativeName>
</protein>
<name>F4RHY5_MELLP</name>
<dbReference type="GO" id="GO:0005524">
    <property type="term" value="F:ATP binding"/>
    <property type="evidence" value="ECO:0007669"/>
    <property type="project" value="UniProtKB-KW"/>
</dbReference>
<dbReference type="KEGG" id="mlr:MELLADRAFT_35235"/>
<keyword evidence="5" id="KW-0547">Nucleotide-binding</keyword>
<dbReference type="InterPro" id="IPR027417">
    <property type="entry name" value="P-loop_NTPase"/>
</dbReference>
<dbReference type="InterPro" id="IPR015342">
    <property type="entry name" value="PEX1-N_C-lobe"/>
</dbReference>
<dbReference type="SUPFAM" id="SSF54585">
    <property type="entry name" value="Cdc48 domain 2-like"/>
    <property type="match status" value="1"/>
</dbReference>
<dbReference type="PANTHER" id="PTHR23077:SF12">
    <property type="entry name" value="PEROXISOMAL ATPASE PEX1"/>
    <property type="match status" value="1"/>
</dbReference>
<dbReference type="Pfam" id="PF00004">
    <property type="entry name" value="AAA"/>
    <property type="match status" value="2"/>
</dbReference>
<dbReference type="PANTHER" id="PTHR23077">
    <property type="entry name" value="AAA-FAMILY ATPASE"/>
    <property type="match status" value="1"/>
</dbReference>
<dbReference type="InterPro" id="IPR041569">
    <property type="entry name" value="AAA_lid_3"/>
</dbReference>
<proteinExistence type="inferred from homology"/>
<keyword evidence="3" id="KW-0813">Transport</keyword>
<comment type="similarity">
    <text evidence="2">Belongs to the AAA ATPase family.</text>
</comment>
<dbReference type="Gene3D" id="3.40.50.300">
    <property type="entry name" value="P-loop containing nucleotide triphosphate hydrolases"/>
    <property type="match status" value="2"/>
</dbReference>
<dbReference type="SMART" id="SM00382">
    <property type="entry name" value="AAA"/>
    <property type="match status" value="2"/>
</dbReference>
<dbReference type="InterPro" id="IPR003960">
    <property type="entry name" value="ATPase_AAA_CS"/>
</dbReference>
<evidence type="ECO:0000313" key="15">
    <source>
        <dbReference type="EMBL" id="EGG08049.1"/>
    </source>
</evidence>
<keyword evidence="16" id="KW-1185">Reference proteome</keyword>
<dbReference type="GO" id="GO:0005778">
    <property type="term" value="C:peroxisomal membrane"/>
    <property type="evidence" value="ECO:0007669"/>
    <property type="project" value="TreeGrafter"/>
</dbReference>
<dbReference type="HOGENOM" id="CLU_000688_1_1_1"/>
<evidence type="ECO:0000259" key="14">
    <source>
        <dbReference type="SMART" id="SM00382"/>
    </source>
</evidence>
<dbReference type="InterPro" id="IPR050168">
    <property type="entry name" value="AAA_ATPase_domain"/>
</dbReference>
<dbReference type="InterPro" id="IPR029067">
    <property type="entry name" value="CDC48_domain_2-like_sf"/>
</dbReference>
<dbReference type="CDD" id="cd00009">
    <property type="entry name" value="AAA"/>
    <property type="match status" value="1"/>
</dbReference>
<dbReference type="GeneID" id="18927451"/>
<dbReference type="GO" id="GO:0016558">
    <property type="term" value="P:protein import into peroxisome matrix"/>
    <property type="evidence" value="ECO:0007669"/>
    <property type="project" value="TreeGrafter"/>
</dbReference>
<evidence type="ECO:0000256" key="6">
    <source>
        <dbReference type="ARBA" id="ARBA00022801"/>
    </source>
</evidence>
<dbReference type="Gene3D" id="1.10.8.60">
    <property type="match status" value="2"/>
</dbReference>
<dbReference type="GO" id="GO:0005829">
    <property type="term" value="C:cytosol"/>
    <property type="evidence" value="ECO:0007669"/>
    <property type="project" value="TreeGrafter"/>
</dbReference>
<dbReference type="InterPro" id="IPR003959">
    <property type="entry name" value="ATPase_AAA_core"/>
</dbReference>
<evidence type="ECO:0000256" key="7">
    <source>
        <dbReference type="ARBA" id="ARBA00022840"/>
    </source>
</evidence>
<gene>
    <name evidence="15" type="ORF">MELLADRAFT_35235</name>
</gene>
<reference evidence="16" key="1">
    <citation type="journal article" date="2011" name="Proc. Natl. Acad. Sci. U.S.A.">
        <title>Obligate biotrophy features unraveled by the genomic analysis of rust fungi.</title>
        <authorList>
            <person name="Duplessis S."/>
            <person name="Cuomo C.A."/>
            <person name="Lin Y.-C."/>
            <person name="Aerts A."/>
            <person name="Tisserant E."/>
            <person name="Veneault-Fourrey C."/>
            <person name="Joly D.L."/>
            <person name="Hacquard S."/>
            <person name="Amselem J."/>
            <person name="Cantarel B.L."/>
            <person name="Chiu R."/>
            <person name="Coutinho P.M."/>
            <person name="Feau N."/>
            <person name="Field M."/>
            <person name="Frey P."/>
            <person name="Gelhaye E."/>
            <person name="Goldberg J."/>
            <person name="Grabherr M.G."/>
            <person name="Kodira C.D."/>
            <person name="Kohler A."/>
            <person name="Kuees U."/>
            <person name="Lindquist E.A."/>
            <person name="Lucas S.M."/>
            <person name="Mago R."/>
            <person name="Mauceli E."/>
            <person name="Morin E."/>
            <person name="Murat C."/>
            <person name="Pangilinan J.L."/>
            <person name="Park R."/>
            <person name="Pearson M."/>
            <person name="Quesneville H."/>
            <person name="Rouhier N."/>
            <person name="Sakthikumar S."/>
            <person name="Salamov A.A."/>
            <person name="Schmutz J."/>
            <person name="Selles B."/>
            <person name="Shapiro H."/>
            <person name="Tanguay P."/>
            <person name="Tuskan G.A."/>
            <person name="Henrissat B."/>
            <person name="Van de Peer Y."/>
            <person name="Rouze P."/>
            <person name="Ellis J.G."/>
            <person name="Dodds P.N."/>
            <person name="Schein J.E."/>
            <person name="Zhong S."/>
            <person name="Hamelin R.C."/>
            <person name="Grigoriev I.V."/>
            <person name="Szabo L.J."/>
            <person name="Martin F."/>
        </authorList>
    </citation>
    <scope>NUCLEOTIDE SEQUENCE [LARGE SCALE GENOMIC DNA]</scope>
    <source>
        <strain evidence="16">98AG31 / pathotype 3-4-7</strain>
    </source>
</reference>
<dbReference type="RefSeq" id="XP_007408814.1">
    <property type="nucleotide sequence ID" value="XM_007408752.1"/>
</dbReference>
<evidence type="ECO:0000256" key="4">
    <source>
        <dbReference type="ARBA" id="ARBA00022593"/>
    </source>
</evidence>
<dbReference type="AlphaFoldDB" id="F4RHY5"/>
<accession>F4RHY5</accession>
<keyword evidence="7" id="KW-0067">ATP-binding</keyword>
<feature type="domain" description="AAA+ ATPase" evidence="14">
    <location>
        <begin position="676"/>
        <end position="811"/>
    </location>
</feature>
<keyword evidence="8" id="KW-0653">Protein transport</keyword>
<comment type="subcellular location">
    <subcellularLocation>
        <location evidence="1">Membrane</location>
    </subcellularLocation>
</comment>
<dbReference type="Pfam" id="PF17862">
    <property type="entry name" value="AAA_lid_3"/>
    <property type="match status" value="1"/>
</dbReference>
<dbReference type="GO" id="GO:0016887">
    <property type="term" value="F:ATP hydrolysis activity"/>
    <property type="evidence" value="ECO:0007669"/>
    <property type="project" value="InterPro"/>
</dbReference>
<dbReference type="EMBL" id="GL883102">
    <property type="protein sequence ID" value="EGG08049.1"/>
    <property type="molecule type" value="Genomic_DNA"/>
</dbReference>
<dbReference type="VEuPathDB" id="FungiDB:MELLADRAFT_35235"/>
<dbReference type="PROSITE" id="PS00674">
    <property type="entry name" value="AAA"/>
    <property type="match status" value="1"/>
</dbReference>
<sequence length="915" mass="101874">MGRQVNLRLRPLKTSLVNLPPILVSQLSAQSITPQSLAIELSRINPSEGSNSKEEVNNRLFVGWSGLPTTDQHDTHLPRSDGTIANFIEPIELDSSLAGEMGWQDNDRLSIKFHHGMTVAKTVHVDPVSVDDWEILESNPQYLEDHFLTQIRVLAEAQTVLVWLYGKTVIRVKVTSIETAIPNPNATTNTPYLITNETEVAVAPKPRFDAKSEETQRHQILAGEQTAEQSIKPQNDSSFDIRKHKLKLLPHQTLSKIRKEEAPDTYSTVADVSSQDFEVDADQNPIIRINPIEFRHLEAIFPSALCSLTLIPRPNQLAPVKSLHNTSSHEQEPSTSLSNSRATHSTKTNGVGHKLVDMKNRKPVSSRDILAGFDDHIEACYEYLRVSMATAELYMTVPGLLVCGSTGSGKTSLVKHVADLVHSDPETLLCQIYVDCKKHVDDRLGVLKATFNDWFDDVLWHAPSVLILDDLDSLFPAESEHVDSFRCRHWSEEFVSIARDAIDNRMVILVGTCSSSSSLHNLLTTGTHLFGETRNLKGLNKISRKEILTALVDSKTKQSDLDISSFNPLSFSSDKTEGYQPADLKDLVDRAVQQSLIRYCRERVEDRSGPVRLEDVDFEEAQSDYIPISLRDVKLQKSDVEWADIGGLHETRRILRETLEWPTKYASIFAKCPLRLRSGLLLYGYPGCGKTMLASAVAKECGLNFISIKGPELLNKYIGASEKSVRDLFDRAQVAQPCVLFFDEFDSIAPKRGNDSTGVTDRVVNQLLTQMDGAEGLEGVYVLAATSRPDLIDPALLRPGRLDQSLLCSMPNQAERYEILQAVSRKLIVDPDLQLEDIAKYTNGFTGADLQALVYAAHLAVVHEQIDSEAHHMPEANGTTDTPLEWCEILPPESAQDGIVKSRAEEEATRARVCD</sequence>
<organism evidence="16">
    <name type="scientific">Melampsora larici-populina (strain 98AG31 / pathotype 3-4-7)</name>
    <name type="common">Poplar leaf rust fungus</name>
    <dbReference type="NCBI Taxonomy" id="747676"/>
    <lineage>
        <taxon>Eukaryota</taxon>
        <taxon>Fungi</taxon>
        <taxon>Dikarya</taxon>
        <taxon>Basidiomycota</taxon>
        <taxon>Pucciniomycotina</taxon>
        <taxon>Pucciniomycetes</taxon>
        <taxon>Pucciniales</taxon>
        <taxon>Melampsoraceae</taxon>
        <taxon>Melampsora</taxon>
    </lineage>
</organism>
<dbReference type="InParanoid" id="F4RHY5"/>
<dbReference type="Proteomes" id="UP000001072">
    <property type="component" value="Unassembled WGS sequence"/>
</dbReference>
<keyword evidence="4" id="KW-0962">Peroxisome biogenesis</keyword>
<comment type="catalytic activity">
    <reaction evidence="12">
        <text>ATP + H2O = ADP + phosphate + H(+)</text>
        <dbReference type="Rhea" id="RHEA:13065"/>
        <dbReference type="ChEBI" id="CHEBI:15377"/>
        <dbReference type="ChEBI" id="CHEBI:15378"/>
        <dbReference type="ChEBI" id="CHEBI:30616"/>
        <dbReference type="ChEBI" id="CHEBI:43474"/>
        <dbReference type="ChEBI" id="CHEBI:456216"/>
    </reaction>
    <physiologicalReaction direction="left-to-right" evidence="12">
        <dbReference type="Rhea" id="RHEA:13066"/>
    </physiologicalReaction>
</comment>
<feature type="region of interest" description="Disordered" evidence="13">
    <location>
        <begin position="321"/>
        <end position="355"/>
    </location>
</feature>
<keyword evidence="9" id="KW-0472">Membrane</keyword>
<dbReference type="FunCoup" id="F4RHY5">
    <property type="interactions" value="353"/>
</dbReference>
<dbReference type="InterPro" id="IPR003593">
    <property type="entry name" value="AAA+_ATPase"/>
</dbReference>
<evidence type="ECO:0000256" key="12">
    <source>
        <dbReference type="ARBA" id="ARBA00048778"/>
    </source>
</evidence>
<keyword evidence="6" id="KW-0378">Hydrolase</keyword>
<dbReference type="FunFam" id="3.40.50.300:FF:000149">
    <property type="entry name" value="Nuclear valosin-containing protein-like"/>
    <property type="match status" value="1"/>
</dbReference>
<evidence type="ECO:0000256" key="1">
    <source>
        <dbReference type="ARBA" id="ARBA00004370"/>
    </source>
</evidence>
<feature type="domain" description="AAA+ ATPase" evidence="14">
    <location>
        <begin position="396"/>
        <end position="539"/>
    </location>
</feature>
<evidence type="ECO:0000256" key="13">
    <source>
        <dbReference type="SAM" id="MobiDB-lite"/>
    </source>
</evidence>
<dbReference type="Pfam" id="PF09262">
    <property type="entry name" value="PEX-1N"/>
    <property type="match status" value="1"/>
</dbReference>
<evidence type="ECO:0000256" key="11">
    <source>
        <dbReference type="ARBA" id="ARBA00034532"/>
    </source>
</evidence>
<evidence type="ECO:0000256" key="8">
    <source>
        <dbReference type="ARBA" id="ARBA00022927"/>
    </source>
</evidence>
<evidence type="ECO:0000256" key="2">
    <source>
        <dbReference type="ARBA" id="ARBA00006914"/>
    </source>
</evidence>
<dbReference type="eggNOG" id="KOG0735">
    <property type="taxonomic scope" value="Eukaryota"/>
</dbReference>